<dbReference type="InterPro" id="IPR011835">
    <property type="entry name" value="GS/SS"/>
</dbReference>
<comment type="function">
    <text evidence="2 7">Synthesizes alpha-1,4-glucan chains using ADP-glucose.</text>
</comment>
<feature type="binding site" evidence="7">
    <location>
        <position position="15"/>
    </location>
    <ligand>
        <name>ADP-alpha-D-glucose</name>
        <dbReference type="ChEBI" id="CHEBI:57498"/>
    </ligand>
</feature>
<proteinExistence type="inferred from homology"/>
<evidence type="ECO:0000256" key="6">
    <source>
        <dbReference type="ARBA" id="ARBA00023056"/>
    </source>
</evidence>
<protein>
    <recommendedName>
        <fullName evidence="7">Glycogen synthase</fullName>
        <ecNumber evidence="7">2.4.1.21</ecNumber>
    </recommendedName>
    <alternativeName>
        <fullName evidence="7">Starch [bacterial glycogen] synthase</fullName>
    </alternativeName>
</protein>
<evidence type="ECO:0000256" key="5">
    <source>
        <dbReference type="ARBA" id="ARBA00022679"/>
    </source>
</evidence>
<sequence length="490" mass="56047">MFVVMVAPECAPAAKAGGLGDVVFGLSRELEIRGHAVEIILPKYSGMRYEHVWDLQRSYEDLRVPWYGGAVSCTVWFGHVHGRKCFFIEPHSGDNFFGRERLYGYDDDAMRFAFFCKAALEFMLKTGKRPDVVHCHDWHTGLVPVLLYEQYSHELGNQRVCYTIHNFRHQGLTGPEVLAATQLGRPEHFLDPDRLGDDHHCHTLNLMKGGVVYSNFVTTVSDNHADEARHGDSGFGLGHTLWKHQGKFGGVLNGVDYGVWNPETDPYIPARYSAWDIERKYENKEALRDRFLLRKTWSPLVAYVGRLDEQKGMHLVHHALFRTLDAGGQFVLMGQEQKHNGINGHFQHLKDHLNDNPDCHLELTYQEELAHLVFAGADLLVVPSLFEPCGLVPMMAMRYGTVPVVRATGGMRETVFDRDHAPHEFERRNGYTFHQTDNQALDSALQRAIGLWFDHPADFRFLMTNAMRADYSWAGPGHHYVNIYEHIRHK</sequence>
<keyword evidence="4 7" id="KW-0328">Glycosyltransferase</keyword>
<keyword evidence="11" id="KW-1185">Reference proteome</keyword>
<evidence type="ECO:0000313" key="11">
    <source>
        <dbReference type="Proteomes" id="UP001499854"/>
    </source>
</evidence>
<evidence type="ECO:0000259" key="9">
    <source>
        <dbReference type="Pfam" id="PF08323"/>
    </source>
</evidence>
<dbReference type="EMBL" id="BAAAQM010000017">
    <property type="protein sequence ID" value="GAA1971892.1"/>
    <property type="molecule type" value="Genomic_DNA"/>
</dbReference>
<evidence type="ECO:0000256" key="4">
    <source>
        <dbReference type="ARBA" id="ARBA00022676"/>
    </source>
</evidence>
<dbReference type="InterPro" id="IPR013534">
    <property type="entry name" value="Starch_synth_cat_dom"/>
</dbReference>
<keyword evidence="5 7" id="KW-0808">Transferase</keyword>
<dbReference type="RefSeq" id="WP_344658015.1">
    <property type="nucleotide sequence ID" value="NZ_BAAAQM010000017.1"/>
</dbReference>
<evidence type="ECO:0000256" key="1">
    <source>
        <dbReference type="ARBA" id="ARBA00001478"/>
    </source>
</evidence>
<gene>
    <name evidence="7 10" type="primary">glgA</name>
    <name evidence="10" type="ORF">GCM10009838_34170</name>
</gene>
<dbReference type="InterPro" id="IPR001296">
    <property type="entry name" value="Glyco_trans_1"/>
</dbReference>
<evidence type="ECO:0000259" key="8">
    <source>
        <dbReference type="Pfam" id="PF00534"/>
    </source>
</evidence>
<evidence type="ECO:0000256" key="3">
    <source>
        <dbReference type="ARBA" id="ARBA00010281"/>
    </source>
</evidence>
<dbReference type="EC" id="2.4.1.21" evidence="7"/>
<dbReference type="SUPFAM" id="SSF53756">
    <property type="entry name" value="UDP-Glycosyltransferase/glycogen phosphorylase"/>
    <property type="match status" value="1"/>
</dbReference>
<comment type="catalytic activity">
    <reaction evidence="1 7">
        <text>[(1-&gt;4)-alpha-D-glucosyl](n) + ADP-alpha-D-glucose = [(1-&gt;4)-alpha-D-glucosyl](n+1) + ADP + H(+)</text>
        <dbReference type="Rhea" id="RHEA:18189"/>
        <dbReference type="Rhea" id="RHEA-COMP:9584"/>
        <dbReference type="Rhea" id="RHEA-COMP:9587"/>
        <dbReference type="ChEBI" id="CHEBI:15378"/>
        <dbReference type="ChEBI" id="CHEBI:15444"/>
        <dbReference type="ChEBI" id="CHEBI:57498"/>
        <dbReference type="ChEBI" id="CHEBI:456216"/>
        <dbReference type="EC" id="2.4.1.21"/>
    </reaction>
</comment>
<evidence type="ECO:0000256" key="7">
    <source>
        <dbReference type="HAMAP-Rule" id="MF_00484"/>
    </source>
</evidence>
<comment type="similarity">
    <text evidence="3 7">Belongs to the glycosyltransferase 1 family. Bacterial/plant glycogen synthase subfamily.</text>
</comment>
<organism evidence="10 11">
    <name type="scientific">Catenulispora subtropica</name>
    <dbReference type="NCBI Taxonomy" id="450798"/>
    <lineage>
        <taxon>Bacteria</taxon>
        <taxon>Bacillati</taxon>
        <taxon>Actinomycetota</taxon>
        <taxon>Actinomycetes</taxon>
        <taxon>Catenulisporales</taxon>
        <taxon>Catenulisporaceae</taxon>
        <taxon>Catenulispora</taxon>
    </lineage>
</organism>
<evidence type="ECO:0000256" key="2">
    <source>
        <dbReference type="ARBA" id="ARBA00002764"/>
    </source>
</evidence>
<dbReference type="HAMAP" id="MF_00484">
    <property type="entry name" value="Glycogen_synth"/>
    <property type="match status" value="1"/>
</dbReference>
<dbReference type="Gene3D" id="3.40.50.2000">
    <property type="entry name" value="Glycogen Phosphorylase B"/>
    <property type="match status" value="2"/>
</dbReference>
<reference evidence="10 11" key="1">
    <citation type="journal article" date="2019" name="Int. J. Syst. Evol. Microbiol.">
        <title>The Global Catalogue of Microorganisms (GCM) 10K type strain sequencing project: providing services to taxonomists for standard genome sequencing and annotation.</title>
        <authorList>
            <consortium name="The Broad Institute Genomics Platform"/>
            <consortium name="The Broad Institute Genome Sequencing Center for Infectious Disease"/>
            <person name="Wu L."/>
            <person name="Ma J."/>
        </authorList>
    </citation>
    <scope>NUCLEOTIDE SEQUENCE [LARGE SCALE GENOMIC DNA]</scope>
    <source>
        <strain evidence="10 11">JCM 16013</strain>
    </source>
</reference>
<name>A0ABN2RMW0_9ACTN</name>
<dbReference type="PANTHER" id="PTHR46083">
    <property type="match status" value="1"/>
</dbReference>
<keyword evidence="6 7" id="KW-0320">Glycogen biosynthesis</keyword>
<dbReference type="NCBIfam" id="NF001905">
    <property type="entry name" value="PRK00654.2-4"/>
    <property type="match status" value="1"/>
</dbReference>
<feature type="domain" description="Starch synthase catalytic" evidence="9">
    <location>
        <begin position="3"/>
        <end position="241"/>
    </location>
</feature>
<comment type="pathway">
    <text evidence="7">Glycan biosynthesis; glycogen biosynthesis.</text>
</comment>
<dbReference type="Pfam" id="PF08323">
    <property type="entry name" value="Glyco_transf_5"/>
    <property type="match status" value="1"/>
</dbReference>
<evidence type="ECO:0000313" key="10">
    <source>
        <dbReference type="EMBL" id="GAA1971892.1"/>
    </source>
</evidence>
<feature type="domain" description="Glycosyl transferase family 1" evidence="8">
    <location>
        <begin position="296"/>
        <end position="449"/>
    </location>
</feature>
<dbReference type="NCBIfam" id="TIGR02095">
    <property type="entry name" value="glgA"/>
    <property type="match status" value="1"/>
</dbReference>
<dbReference type="PANTHER" id="PTHR46083:SF1">
    <property type="entry name" value="GLYCOGEN SYNTHASE 2-RELATED"/>
    <property type="match status" value="1"/>
</dbReference>
<accession>A0ABN2RMW0</accession>
<dbReference type="CDD" id="cd03791">
    <property type="entry name" value="GT5_Glycogen_synthase_DULL1-like"/>
    <property type="match status" value="1"/>
</dbReference>
<comment type="caution">
    <text evidence="10">The sequence shown here is derived from an EMBL/GenBank/DDBJ whole genome shotgun (WGS) entry which is preliminary data.</text>
</comment>
<dbReference type="Proteomes" id="UP001499854">
    <property type="component" value="Unassembled WGS sequence"/>
</dbReference>
<dbReference type="Pfam" id="PF00534">
    <property type="entry name" value="Glycos_transf_1"/>
    <property type="match status" value="1"/>
</dbReference>